<evidence type="ECO:0000256" key="1">
    <source>
        <dbReference type="ARBA" id="ARBA00004429"/>
    </source>
</evidence>
<keyword evidence="2 8" id="KW-0813">Transport</keyword>
<keyword evidence="4" id="KW-0997">Cell inner membrane</keyword>
<comment type="similarity">
    <text evidence="8">Belongs to the binding-protein-dependent transport system permease family.</text>
</comment>
<dbReference type="InterPro" id="IPR035906">
    <property type="entry name" value="MetI-like_sf"/>
</dbReference>
<dbReference type="GO" id="GO:0042884">
    <property type="term" value="P:microcin transport"/>
    <property type="evidence" value="ECO:0007669"/>
    <property type="project" value="TreeGrafter"/>
</dbReference>
<organism evidence="10 11">
    <name type="scientific">Rhizobium esperanzae</name>
    <dbReference type="NCBI Taxonomy" id="1967781"/>
    <lineage>
        <taxon>Bacteria</taxon>
        <taxon>Pseudomonadati</taxon>
        <taxon>Pseudomonadota</taxon>
        <taxon>Alphaproteobacteria</taxon>
        <taxon>Hyphomicrobiales</taxon>
        <taxon>Rhizobiaceae</taxon>
        <taxon>Rhizobium/Agrobacterium group</taxon>
        <taxon>Rhizobium</taxon>
    </lineage>
</organism>
<keyword evidence="3" id="KW-1003">Cell membrane</keyword>
<dbReference type="GO" id="GO:0055085">
    <property type="term" value="P:transmembrane transport"/>
    <property type="evidence" value="ECO:0007669"/>
    <property type="project" value="InterPro"/>
</dbReference>
<feature type="transmembrane region" description="Helical" evidence="8">
    <location>
        <begin position="184"/>
        <end position="208"/>
    </location>
</feature>
<evidence type="ECO:0000256" key="7">
    <source>
        <dbReference type="ARBA" id="ARBA00023136"/>
    </source>
</evidence>
<evidence type="ECO:0000259" key="9">
    <source>
        <dbReference type="PROSITE" id="PS50928"/>
    </source>
</evidence>
<keyword evidence="6 8" id="KW-1133">Transmembrane helix</keyword>
<comment type="caution">
    <text evidence="10">The sequence shown here is derived from an EMBL/GenBank/DDBJ whole genome shotgun (WGS) entry which is preliminary data.</text>
</comment>
<evidence type="ECO:0000313" key="11">
    <source>
        <dbReference type="Proteomes" id="UP000197269"/>
    </source>
</evidence>
<dbReference type="PANTHER" id="PTHR30325:SF0">
    <property type="entry name" value="INNER MEMBRANE ABC TRANSPORTER PERMEASE PROTEIN YEJE"/>
    <property type="match status" value="1"/>
</dbReference>
<dbReference type="EMBL" id="MXPU01000001">
    <property type="protein sequence ID" value="OWO97097.1"/>
    <property type="molecule type" value="Genomic_DNA"/>
</dbReference>
<proteinExistence type="inferred from homology"/>
<dbReference type="CDD" id="cd06261">
    <property type="entry name" value="TM_PBP2"/>
    <property type="match status" value="1"/>
</dbReference>
<dbReference type="RefSeq" id="WP_088390647.1">
    <property type="nucleotide sequence ID" value="NZ_MXPU01000001.1"/>
</dbReference>
<dbReference type="Proteomes" id="UP000197269">
    <property type="component" value="Unassembled WGS sequence"/>
</dbReference>
<reference evidence="10 11" key="1">
    <citation type="submission" date="2017-03" db="EMBL/GenBank/DDBJ databases">
        <title>Genome of strain Rhizobium sp. CNPSo 668.</title>
        <authorList>
            <person name="Ribeiro R."/>
        </authorList>
    </citation>
    <scope>NUCLEOTIDE SEQUENCE [LARGE SCALE GENOMIC DNA]</scope>
    <source>
        <strain evidence="10 11">CNPSo 668</strain>
    </source>
</reference>
<dbReference type="Pfam" id="PF00528">
    <property type="entry name" value="BPD_transp_1"/>
    <property type="match status" value="1"/>
</dbReference>
<dbReference type="PANTHER" id="PTHR30325">
    <property type="entry name" value="MEMBRANE COMPONENT OF ABC TRANSPORTER"/>
    <property type="match status" value="1"/>
</dbReference>
<protein>
    <submittedName>
        <fullName evidence="10">Peptide ABC transporter permease</fullName>
    </submittedName>
</protein>
<dbReference type="PROSITE" id="PS50928">
    <property type="entry name" value="ABC_TM1"/>
    <property type="match status" value="1"/>
</dbReference>
<dbReference type="InterPro" id="IPR000515">
    <property type="entry name" value="MetI-like"/>
</dbReference>
<dbReference type="FunFam" id="1.10.3720.10:FF:000005">
    <property type="entry name" value="Microcin C ABC transporter permease"/>
    <property type="match status" value="1"/>
</dbReference>
<sequence>MDAAANPATATPVKPPRKGLLSPTNIRRWKNFRANGRGYWSLWLFLLLFVLSLFAEFLANDRPIIASYKGEILFPVLIDYPEEKFGGFLAETDYRSSVISDEINANGWMIWPPIRYSYRSVNSNIPHSAPTAPFWLMTKEERCSGYPQGANDPGCTLGNLNWLGTDDQARDVLARVIYGFRISVLFGLALTICSAIIGVTAGAVQGYFGGLTDLLLQRFIEIWSSMPVLYILLIIAAILPPGFFVLLGIMLLFSWVSFVGVVRAEFLRARNFEYVRAARALGVNNRTIMWRHLLPNAMVATLTFLPFILSGSITTLTSLDFLGFGMPPGSPSLGEMIAQGKTNLQAPWLGLTAFFTMSIMLSLLIFIGEAVRDAFDPRKTFQ</sequence>
<evidence type="ECO:0000256" key="5">
    <source>
        <dbReference type="ARBA" id="ARBA00022692"/>
    </source>
</evidence>
<evidence type="ECO:0000256" key="8">
    <source>
        <dbReference type="RuleBase" id="RU363032"/>
    </source>
</evidence>
<feature type="transmembrane region" description="Helical" evidence="8">
    <location>
        <begin position="228"/>
        <end position="261"/>
    </location>
</feature>
<evidence type="ECO:0000313" key="10">
    <source>
        <dbReference type="EMBL" id="OWO97097.1"/>
    </source>
</evidence>
<gene>
    <name evidence="10" type="ORF">B5E41_02075</name>
</gene>
<evidence type="ECO:0000256" key="4">
    <source>
        <dbReference type="ARBA" id="ARBA00022519"/>
    </source>
</evidence>
<accession>A0A246E231</accession>
<feature type="transmembrane region" description="Helical" evidence="8">
    <location>
        <begin position="346"/>
        <end position="368"/>
    </location>
</feature>
<feature type="transmembrane region" description="Helical" evidence="8">
    <location>
        <begin position="299"/>
        <end position="326"/>
    </location>
</feature>
<comment type="subcellular location">
    <subcellularLocation>
        <location evidence="1">Cell inner membrane</location>
        <topology evidence="1">Multi-pass membrane protein</topology>
    </subcellularLocation>
    <subcellularLocation>
        <location evidence="8">Cell membrane</location>
        <topology evidence="8">Multi-pass membrane protein</topology>
    </subcellularLocation>
</comment>
<dbReference type="GO" id="GO:0005886">
    <property type="term" value="C:plasma membrane"/>
    <property type="evidence" value="ECO:0007669"/>
    <property type="project" value="UniProtKB-SubCell"/>
</dbReference>
<keyword evidence="7 8" id="KW-0472">Membrane</keyword>
<evidence type="ECO:0000256" key="6">
    <source>
        <dbReference type="ARBA" id="ARBA00022989"/>
    </source>
</evidence>
<dbReference type="SUPFAM" id="SSF161098">
    <property type="entry name" value="MetI-like"/>
    <property type="match status" value="1"/>
</dbReference>
<evidence type="ECO:0000256" key="3">
    <source>
        <dbReference type="ARBA" id="ARBA00022475"/>
    </source>
</evidence>
<keyword evidence="5 8" id="KW-0812">Transmembrane</keyword>
<evidence type="ECO:0000256" key="2">
    <source>
        <dbReference type="ARBA" id="ARBA00022448"/>
    </source>
</evidence>
<feature type="domain" description="ABC transmembrane type-1" evidence="9">
    <location>
        <begin position="180"/>
        <end position="372"/>
    </location>
</feature>
<feature type="transmembrane region" description="Helical" evidence="8">
    <location>
        <begin position="39"/>
        <end position="59"/>
    </location>
</feature>
<dbReference type="AlphaFoldDB" id="A0A246E231"/>
<dbReference type="Gene3D" id="1.10.3720.10">
    <property type="entry name" value="MetI-like"/>
    <property type="match status" value="1"/>
</dbReference>
<name>A0A246E231_9HYPH</name>